<evidence type="ECO:0000256" key="1">
    <source>
        <dbReference type="ARBA" id="ARBA00022722"/>
    </source>
</evidence>
<comment type="function">
    <text evidence="6">May nick specific sequences that contain T:G mispairs resulting from m5C-deamination.</text>
</comment>
<keyword evidence="3 6" id="KW-0227">DNA damage</keyword>
<gene>
    <name evidence="7" type="primary">vsr</name>
    <name evidence="7" type="ORF">EHS89_12760</name>
</gene>
<evidence type="ECO:0000256" key="3">
    <source>
        <dbReference type="ARBA" id="ARBA00022763"/>
    </source>
</evidence>
<proteinExistence type="inferred from homology"/>
<keyword evidence="2 6" id="KW-0255">Endonuclease</keyword>
<keyword evidence="5 6" id="KW-0234">DNA repair</keyword>
<dbReference type="NCBIfam" id="TIGR00632">
    <property type="entry name" value="vsr"/>
    <property type="match status" value="1"/>
</dbReference>
<dbReference type="InterPro" id="IPR004603">
    <property type="entry name" value="DNA_mismatch_endonuc_vsr"/>
</dbReference>
<sequence>MTDVHSSEIRRKNMSAIKSKNTKPELWLRKRLHAAGFRYRLNPKDLPGKPDIVLPRYKAVIFVHGCFWHAHDCHLFKLPATRTDFWKAKLYGNRDRDLLKKQQLENSGWRVLTVWECAISGKERIKEDILIKIISNWIRTRADSSEIP</sequence>
<dbReference type="EMBL" id="RQXV01000007">
    <property type="protein sequence ID" value="RRC98487.1"/>
    <property type="molecule type" value="Genomic_DNA"/>
</dbReference>
<dbReference type="GO" id="GO:0016787">
    <property type="term" value="F:hydrolase activity"/>
    <property type="evidence" value="ECO:0007669"/>
    <property type="project" value="UniProtKB-KW"/>
</dbReference>
<evidence type="ECO:0000256" key="6">
    <source>
        <dbReference type="PIRNR" id="PIRNR018267"/>
    </source>
</evidence>
<dbReference type="InterPro" id="IPR011335">
    <property type="entry name" value="Restrct_endonuc-II-like"/>
</dbReference>
<dbReference type="RefSeq" id="WP_124926548.1">
    <property type="nucleotide sequence ID" value="NZ_BMOH01000002.1"/>
</dbReference>
<keyword evidence="8" id="KW-1185">Reference proteome</keyword>
<keyword evidence="4 6" id="KW-0378">Hydrolase</keyword>
<comment type="caution">
    <text evidence="7">The sequence shown here is derived from an EMBL/GenBank/DDBJ whole genome shotgun (WGS) entry which is preliminary data.</text>
</comment>
<dbReference type="CDD" id="cd00221">
    <property type="entry name" value="Vsr"/>
    <property type="match status" value="1"/>
</dbReference>
<protein>
    <recommendedName>
        <fullName evidence="6">Very short patch repair endonuclease</fullName>
        <ecNumber evidence="6">3.1.-.-</ecNumber>
    </recommendedName>
</protein>
<dbReference type="EC" id="3.1.-.-" evidence="6"/>
<evidence type="ECO:0000313" key="8">
    <source>
        <dbReference type="Proteomes" id="UP000267535"/>
    </source>
</evidence>
<keyword evidence="1 6" id="KW-0540">Nuclease</keyword>
<dbReference type="Pfam" id="PF03852">
    <property type="entry name" value="Vsr"/>
    <property type="match status" value="1"/>
</dbReference>
<name>A0A3P1SMY9_9GAMM</name>
<reference evidence="7 8" key="1">
    <citation type="submission" date="2018-11" db="EMBL/GenBank/DDBJ databases">
        <title>The draft genome sequence of Amphritea balenae JAMM 1525T.</title>
        <authorList>
            <person name="Fang Z."/>
            <person name="Zhang Y."/>
            <person name="Han X."/>
        </authorList>
    </citation>
    <scope>NUCLEOTIDE SEQUENCE [LARGE SCALE GENOMIC DNA]</scope>
    <source>
        <strain evidence="7 8">JAMM 1525</strain>
    </source>
</reference>
<accession>A0A3P1SMY9</accession>
<dbReference type="Gene3D" id="3.40.960.10">
    <property type="entry name" value="VSR Endonuclease"/>
    <property type="match status" value="1"/>
</dbReference>
<dbReference type="Proteomes" id="UP000267535">
    <property type="component" value="Unassembled WGS sequence"/>
</dbReference>
<dbReference type="GO" id="GO:0004519">
    <property type="term" value="F:endonuclease activity"/>
    <property type="evidence" value="ECO:0007669"/>
    <property type="project" value="UniProtKB-KW"/>
</dbReference>
<dbReference type="SUPFAM" id="SSF52980">
    <property type="entry name" value="Restriction endonuclease-like"/>
    <property type="match status" value="1"/>
</dbReference>
<dbReference type="GO" id="GO:0006298">
    <property type="term" value="P:mismatch repair"/>
    <property type="evidence" value="ECO:0007669"/>
    <property type="project" value="UniProtKB-UniRule"/>
</dbReference>
<organism evidence="7 8">
    <name type="scientific">Amphritea balenae</name>
    <dbReference type="NCBI Taxonomy" id="452629"/>
    <lineage>
        <taxon>Bacteria</taxon>
        <taxon>Pseudomonadati</taxon>
        <taxon>Pseudomonadota</taxon>
        <taxon>Gammaproteobacteria</taxon>
        <taxon>Oceanospirillales</taxon>
        <taxon>Oceanospirillaceae</taxon>
        <taxon>Amphritea</taxon>
    </lineage>
</organism>
<evidence type="ECO:0000313" key="7">
    <source>
        <dbReference type="EMBL" id="RRC98487.1"/>
    </source>
</evidence>
<dbReference type="AlphaFoldDB" id="A0A3P1SMY9"/>
<evidence type="ECO:0000256" key="2">
    <source>
        <dbReference type="ARBA" id="ARBA00022759"/>
    </source>
</evidence>
<evidence type="ECO:0000256" key="4">
    <source>
        <dbReference type="ARBA" id="ARBA00022801"/>
    </source>
</evidence>
<comment type="similarity">
    <text evidence="6">Belongs to the vsr family.</text>
</comment>
<evidence type="ECO:0000256" key="5">
    <source>
        <dbReference type="ARBA" id="ARBA00023204"/>
    </source>
</evidence>
<dbReference type="PIRSF" id="PIRSF018267">
    <property type="entry name" value="VSR_endonuc"/>
    <property type="match status" value="1"/>
</dbReference>
<dbReference type="OrthoDB" id="9801520at2"/>